<comment type="caution">
    <text evidence="1">The sequence shown here is derived from an EMBL/GenBank/DDBJ whole genome shotgun (WGS) entry which is preliminary data.</text>
</comment>
<evidence type="ECO:0000313" key="2">
    <source>
        <dbReference type="Proteomes" id="UP000198211"/>
    </source>
</evidence>
<protein>
    <submittedName>
        <fullName evidence="1">Uncharacterized protein</fullName>
    </submittedName>
</protein>
<accession>A0A225VSZ8</accession>
<name>A0A225VSZ8_9STRA</name>
<dbReference type="OrthoDB" id="123416at2759"/>
<proteinExistence type="predicted"/>
<dbReference type="EMBL" id="NBNE01003101">
    <property type="protein sequence ID" value="OWZ08576.1"/>
    <property type="molecule type" value="Genomic_DNA"/>
</dbReference>
<evidence type="ECO:0000313" key="1">
    <source>
        <dbReference type="EMBL" id="OWZ08576.1"/>
    </source>
</evidence>
<feature type="non-terminal residue" evidence="1">
    <location>
        <position position="1"/>
    </location>
</feature>
<keyword evidence="2" id="KW-1185">Reference proteome</keyword>
<organism evidence="1 2">
    <name type="scientific">Phytophthora megakarya</name>
    <dbReference type="NCBI Taxonomy" id="4795"/>
    <lineage>
        <taxon>Eukaryota</taxon>
        <taxon>Sar</taxon>
        <taxon>Stramenopiles</taxon>
        <taxon>Oomycota</taxon>
        <taxon>Peronosporomycetes</taxon>
        <taxon>Peronosporales</taxon>
        <taxon>Peronosporaceae</taxon>
        <taxon>Phytophthora</taxon>
    </lineage>
</organism>
<dbReference type="Proteomes" id="UP000198211">
    <property type="component" value="Unassembled WGS sequence"/>
</dbReference>
<gene>
    <name evidence="1" type="ORF">PHMEG_00018852</name>
</gene>
<reference evidence="2" key="1">
    <citation type="submission" date="2017-03" db="EMBL/GenBank/DDBJ databases">
        <title>Phytopthora megakarya and P. palmivora, two closely related causual agents of cacao black pod achieved similar genome size and gene model numbers by different mechanisms.</title>
        <authorList>
            <person name="Ali S."/>
            <person name="Shao J."/>
            <person name="Larry D.J."/>
            <person name="Kronmiller B."/>
            <person name="Shen D."/>
            <person name="Strem M.D."/>
            <person name="Melnick R.L."/>
            <person name="Guiltinan M.J."/>
            <person name="Tyler B.M."/>
            <person name="Meinhardt L.W."/>
            <person name="Bailey B.A."/>
        </authorList>
    </citation>
    <scope>NUCLEOTIDE SEQUENCE [LARGE SCALE GENOMIC DNA]</scope>
    <source>
        <strain evidence="2">zdho120</strain>
    </source>
</reference>
<sequence length="105" mass="12038">ASVSSRRIITASPKLTLTIKFLKKVLKWGSGYISPSFTLRGSDKCWMRILNARVPTHIPAKLQIEEFTFPTSSSDLRYRGYSRNFSGAGHKKDLEFGFSQWERDH</sequence>
<dbReference type="AlphaFoldDB" id="A0A225VSZ8"/>